<evidence type="ECO:0000256" key="2">
    <source>
        <dbReference type="ARBA" id="ARBA00010979"/>
    </source>
</evidence>
<sequence length="390" mass="45627">MKKGGKKKSRAEEDESDQYDDDIDAFHKQKEKILLADKSGFDRDSSEEEEVLNVAEDSDSDDEDIAAYKQQLRQINRNKFKKKLDSDLEEEAEEYDDLPDAKAWGAKRSWFQGGDVRDNRIGMQMYNCLNSLALKMRRAWQHLEEKESLAIQQRLAAQLDEDDFGIAQLVQSGKEQSEEVKDVTKVKVDFSKMSRKEELELLKKTSQNSFHWSRISEKRYLTNGCFYMYLMAKRTPVHDHPVMKRLAQFRQLAKMMEPLDDQVAGDIEKLLEKLKQGEDVDLSVRPQKKRKIVSISNESPVPAMEDNEEDIEMEDQEDGKRGITYQIEKNKGITTYKKKELRNPRVKHRMKYRKANIRHKVQVQKIRPKGYYDGEHAGIRAGIIRSRKMK</sequence>
<name>A0A2T7NQZ8_POMCA</name>
<feature type="compositionally biased region" description="Acidic residues" evidence="4">
    <location>
        <begin position="12"/>
        <end position="23"/>
    </location>
</feature>
<evidence type="ECO:0000313" key="6">
    <source>
        <dbReference type="EMBL" id="PVD23573.1"/>
    </source>
</evidence>
<evidence type="ECO:0000313" key="7">
    <source>
        <dbReference type="Proteomes" id="UP000245119"/>
    </source>
</evidence>
<dbReference type="OrthoDB" id="1924577at2759"/>
<dbReference type="STRING" id="400727.A0A2T7NQZ8"/>
<comment type="caution">
    <text evidence="6">The sequence shown here is derived from an EMBL/GenBank/DDBJ whole genome shotgun (WGS) entry which is preliminary data.</text>
</comment>
<dbReference type="EMBL" id="PZQS01000010">
    <property type="protein sequence ID" value="PVD23573.1"/>
    <property type="molecule type" value="Genomic_DNA"/>
</dbReference>
<organism evidence="6 7">
    <name type="scientific">Pomacea canaliculata</name>
    <name type="common">Golden apple snail</name>
    <dbReference type="NCBI Taxonomy" id="400727"/>
    <lineage>
        <taxon>Eukaryota</taxon>
        <taxon>Metazoa</taxon>
        <taxon>Spiralia</taxon>
        <taxon>Lophotrochozoa</taxon>
        <taxon>Mollusca</taxon>
        <taxon>Gastropoda</taxon>
        <taxon>Caenogastropoda</taxon>
        <taxon>Architaenioglossa</taxon>
        <taxon>Ampullarioidea</taxon>
        <taxon>Ampullariidae</taxon>
        <taxon>Pomacea</taxon>
    </lineage>
</organism>
<feature type="domain" description="Sas10 C-terminal" evidence="5">
    <location>
        <begin position="317"/>
        <end position="389"/>
    </location>
</feature>
<dbReference type="InterPro" id="IPR018972">
    <property type="entry name" value="Sas10_C_dom"/>
</dbReference>
<evidence type="ECO:0000256" key="4">
    <source>
        <dbReference type="SAM" id="MobiDB-lite"/>
    </source>
</evidence>
<evidence type="ECO:0000259" key="5">
    <source>
        <dbReference type="Pfam" id="PF09368"/>
    </source>
</evidence>
<feature type="compositionally biased region" description="Acidic residues" evidence="4">
    <location>
        <begin position="45"/>
        <end position="64"/>
    </location>
</feature>
<keyword evidence="7" id="KW-1185">Reference proteome</keyword>
<dbReference type="PANTHER" id="PTHR13237:SF8">
    <property type="entry name" value="SOMETHING ABOUT SILENCING PROTEIN 10"/>
    <property type="match status" value="1"/>
</dbReference>
<accession>A0A2T7NQZ8</accession>
<feature type="region of interest" description="Disordered" evidence="4">
    <location>
        <begin position="1"/>
        <end position="23"/>
    </location>
</feature>
<comment type="subcellular location">
    <subcellularLocation>
        <location evidence="1">Nucleus</location>
    </subcellularLocation>
</comment>
<reference evidence="6 7" key="1">
    <citation type="submission" date="2018-04" db="EMBL/GenBank/DDBJ databases">
        <title>The genome of golden apple snail Pomacea canaliculata provides insight into stress tolerance and invasive adaptation.</title>
        <authorList>
            <person name="Liu C."/>
            <person name="Liu B."/>
            <person name="Ren Y."/>
            <person name="Zhang Y."/>
            <person name="Wang H."/>
            <person name="Li S."/>
            <person name="Jiang F."/>
            <person name="Yin L."/>
            <person name="Zhang G."/>
            <person name="Qian W."/>
            <person name="Fan W."/>
        </authorList>
    </citation>
    <scope>NUCLEOTIDE SEQUENCE [LARGE SCALE GENOMIC DNA]</scope>
    <source>
        <strain evidence="6">SZHN2017</strain>
        <tissue evidence="6">Muscle</tissue>
    </source>
</reference>
<dbReference type="PANTHER" id="PTHR13237">
    <property type="entry name" value="SOMETHING ABOUT SILENCING PROTEIN 10-RELATED"/>
    <property type="match status" value="1"/>
</dbReference>
<proteinExistence type="inferred from homology"/>
<gene>
    <name evidence="6" type="ORF">C0Q70_16845</name>
</gene>
<protein>
    <recommendedName>
        <fullName evidence="5">Sas10 C-terminal domain-containing protein</fullName>
    </recommendedName>
</protein>
<keyword evidence="3" id="KW-0539">Nucleus</keyword>
<dbReference type="Proteomes" id="UP000245119">
    <property type="component" value="Linkage Group LG10"/>
</dbReference>
<dbReference type="GO" id="GO:0000462">
    <property type="term" value="P:maturation of SSU-rRNA from tricistronic rRNA transcript (SSU-rRNA, 5.8S rRNA, LSU-rRNA)"/>
    <property type="evidence" value="ECO:0007669"/>
    <property type="project" value="TreeGrafter"/>
</dbReference>
<comment type="similarity">
    <text evidence="2">Belongs to the SAS10 family.</text>
</comment>
<dbReference type="Pfam" id="PF09368">
    <property type="entry name" value="Sas10"/>
    <property type="match status" value="1"/>
</dbReference>
<evidence type="ECO:0000256" key="3">
    <source>
        <dbReference type="ARBA" id="ARBA00023242"/>
    </source>
</evidence>
<evidence type="ECO:0000256" key="1">
    <source>
        <dbReference type="ARBA" id="ARBA00004123"/>
    </source>
</evidence>
<feature type="region of interest" description="Disordered" evidence="4">
    <location>
        <begin position="37"/>
        <end position="64"/>
    </location>
</feature>
<dbReference type="GO" id="GO:0032040">
    <property type="term" value="C:small-subunit processome"/>
    <property type="evidence" value="ECO:0007669"/>
    <property type="project" value="TreeGrafter"/>
</dbReference>
<dbReference type="AlphaFoldDB" id="A0A2T7NQZ8"/>